<keyword evidence="2" id="KW-1185">Reference proteome</keyword>
<reference evidence="1 2" key="1">
    <citation type="submission" date="2020-08" db="EMBL/GenBank/DDBJ databases">
        <authorList>
            <person name="Liu C."/>
            <person name="Sun Q."/>
        </authorList>
    </citation>
    <scope>NUCLEOTIDE SEQUENCE [LARGE SCALE GENOMIC DNA]</scope>
    <source>
        <strain evidence="1 2">NSJ-29</strain>
    </source>
</reference>
<dbReference type="RefSeq" id="WP_118642244.1">
    <property type="nucleotide sequence ID" value="NZ_CP060635.1"/>
</dbReference>
<dbReference type="AlphaFoldDB" id="A0A7G9GIG2"/>
<evidence type="ECO:0000313" key="1">
    <source>
        <dbReference type="EMBL" id="QNM10594.1"/>
    </source>
</evidence>
<accession>A0A7G9GIG2</accession>
<protein>
    <submittedName>
        <fullName evidence="1">Uncharacterized protein</fullName>
    </submittedName>
</protein>
<dbReference type="EMBL" id="CP060635">
    <property type="protein sequence ID" value="QNM10594.1"/>
    <property type="molecule type" value="Genomic_DNA"/>
</dbReference>
<name>A0A7G9GIG2_9FIRM</name>
<evidence type="ECO:0000313" key="2">
    <source>
        <dbReference type="Proteomes" id="UP000515860"/>
    </source>
</evidence>
<organism evidence="1 2">
    <name type="scientific">Wansuia hejianensis</name>
    <dbReference type="NCBI Taxonomy" id="2763667"/>
    <lineage>
        <taxon>Bacteria</taxon>
        <taxon>Bacillati</taxon>
        <taxon>Bacillota</taxon>
        <taxon>Clostridia</taxon>
        <taxon>Lachnospirales</taxon>
        <taxon>Lachnospiraceae</taxon>
        <taxon>Wansuia</taxon>
    </lineage>
</organism>
<gene>
    <name evidence="1" type="ORF">H9Q79_02670</name>
</gene>
<proteinExistence type="predicted"/>
<dbReference type="KEGG" id="whj:H9Q79_02670"/>
<dbReference type="Proteomes" id="UP000515860">
    <property type="component" value="Chromosome"/>
</dbReference>
<sequence length="62" mass="7288">MKKQETTEKNLENAQKDDESFYACSAWDCTGLIPSLPENEEELDAYEDIYPYIQRPVEKNKK</sequence>